<protein>
    <recommendedName>
        <fullName evidence="2">BD-FAE-like domain-containing protein</fullName>
    </recommendedName>
</protein>
<evidence type="ECO:0000313" key="4">
    <source>
        <dbReference type="EMBL" id="ODR50081.1"/>
    </source>
</evidence>
<dbReference type="Proteomes" id="UP000094271">
    <property type="component" value="Unassembled WGS sequence"/>
</dbReference>
<comment type="caution">
    <text evidence="3">The sequence shown here is derived from an EMBL/GenBank/DDBJ whole genome shotgun (WGS) entry which is preliminary data.</text>
</comment>
<evidence type="ECO:0000313" key="5">
    <source>
        <dbReference type="Proteomes" id="UP000094271"/>
    </source>
</evidence>
<dbReference type="Proteomes" id="UP000094869">
    <property type="component" value="Unassembled WGS sequence"/>
</dbReference>
<dbReference type="EMBL" id="MEHA01000063">
    <property type="protein sequence ID" value="ODR32432.1"/>
    <property type="molecule type" value="Genomic_DNA"/>
</dbReference>
<evidence type="ECO:0000259" key="2">
    <source>
        <dbReference type="Pfam" id="PF20434"/>
    </source>
</evidence>
<reference evidence="4 6" key="1">
    <citation type="submission" date="2016-08" db="EMBL/GenBank/DDBJ databases">
        <title>Characterization of Isolates of Eisenbergiella tayi Derived from Blood Cultures, Using Whole Genome Sequencing.</title>
        <authorList>
            <person name="Bernier A.-M."/>
            <person name="Burdz T."/>
            <person name="Wiebe D."/>
            <person name="Bernard K."/>
        </authorList>
    </citation>
    <scope>NUCLEOTIDE SEQUENCE [LARGE SCALE GENOMIC DNA]</scope>
    <source>
        <strain evidence="4 6">NML120146</strain>
    </source>
</reference>
<proteinExistence type="predicted"/>
<dbReference type="PANTHER" id="PTHR48081">
    <property type="entry name" value="AB HYDROLASE SUPERFAMILY PROTEIN C4A8.06C"/>
    <property type="match status" value="1"/>
</dbReference>
<name>A0A1E3U4Z7_9FIRM</name>
<reference evidence="3 5" key="2">
    <citation type="submission" date="2016-08" db="EMBL/GenBank/DDBJ databases">
        <authorList>
            <person name="Seilhamer J.J."/>
        </authorList>
    </citation>
    <scope>NUCLEOTIDE SEQUENCE [LARGE SCALE GENOMIC DNA]</scope>
    <source>
        <strain evidence="3 5">NML150140-1</strain>
    </source>
</reference>
<evidence type="ECO:0000313" key="3">
    <source>
        <dbReference type="EMBL" id="ODR32432.1"/>
    </source>
</evidence>
<dbReference type="OrthoDB" id="24847at2"/>
<keyword evidence="6" id="KW-1185">Reference proteome</keyword>
<dbReference type="InterPro" id="IPR029058">
    <property type="entry name" value="AB_hydrolase_fold"/>
</dbReference>
<evidence type="ECO:0000256" key="1">
    <source>
        <dbReference type="ARBA" id="ARBA00022801"/>
    </source>
</evidence>
<dbReference type="GO" id="GO:0016787">
    <property type="term" value="F:hydrolase activity"/>
    <property type="evidence" value="ECO:0007669"/>
    <property type="project" value="UniProtKB-KW"/>
</dbReference>
<feature type="domain" description="BD-FAE-like" evidence="2">
    <location>
        <begin position="45"/>
        <end position="281"/>
    </location>
</feature>
<dbReference type="PANTHER" id="PTHR48081:SF13">
    <property type="entry name" value="ALPHA_BETA HYDROLASE"/>
    <property type="match status" value="1"/>
</dbReference>
<sequence length="334" mass="37408">MLDLIKLSGEETGVADEFKMDWESQGIDFYEDVAYGMGGDHPMHLDLMIPREKAEKKRPVIIWVHGGGWSIPELTKKYRPVNALVQACHMGFVCASIEYRLVTEKPFPAPIEDCKCAVRFLKAHAGELGIDPDCIGIWGESAGGQLAALVGASYRNPCLEGNGGWKEYSSEVKAVCDWYCGGDMTHMGAYACPQVQTRAKELGIRLTLMPGQQEKEEKQRDEVQEKIFVQMFGRPGREAPELSMEISPIFYVDQKQPAYLLMHGDSDQAVSPEFSYNYYDALLKYGHDATFVLVPRQGHGFFRGQGYYDIVLNFFRKKLVPCSDGGKEADGLMC</sequence>
<keyword evidence="1" id="KW-0378">Hydrolase</keyword>
<dbReference type="Pfam" id="PF20434">
    <property type="entry name" value="BD-FAE"/>
    <property type="match status" value="1"/>
</dbReference>
<dbReference type="RefSeq" id="WP_069410658.1">
    <property type="nucleotide sequence ID" value="NZ_DAWDRA010000147.1"/>
</dbReference>
<dbReference type="Gene3D" id="3.40.50.1820">
    <property type="entry name" value="alpha/beta hydrolase"/>
    <property type="match status" value="1"/>
</dbReference>
<dbReference type="InterPro" id="IPR050300">
    <property type="entry name" value="GDXG_lipolytic_enzyme"/>
</dbReference>
<dbReference type="AlphaFoldDB" id="A0A1E3U4Z7"/>
<dbReference type="EMBL" id="MEHD01000036">
    <property type="protein sequence ID" value="ODR50081.1"/>
    <property type="molecule type" value="Genomic_DNA"/>
</dbReference>
<dbReference type="InterPro" id="IPR049492">
    <property type="entry name" value="BD-FAE-like_dom"/>
</dbReference>
<dbReference type="SUPFAM" id="SSF53474">
    <property type="entry name" value="alpha/beta-Hydrolases"/>
    <property type="match status" value="1"/>
</dbReference>
<gene>
    <name evidence="3" type="ORF">BEI59_36720</name>
    <name evidence="4" type="ORF">BEI63_23570</name>
</gene>
<accession>A0A1E3U4Z7</accession>
<evidence type="ECO:0000313" key="6">
    <source>
        <dbReference type="Proteomes" id="UP000094869"/>
    </source>
</evidence>
<organism evidence="3 5">
    <name type="scientific">Eisenbergiella tayi</name>
    <dbReference type="NCBI Taxonomy" id="1432052"/>
    <lineage>
        <taxon>Bacteria</taxon>
        <taxon>Bacillati</taxon>
        <taxon>Bacillota</taxon>
        <taxon>Clostridia</taxon>
        <taxon>Lachnospirales</taxon>
        <taxon>Lachnospiraceae</taxon>
        <taxon>Eisenbergiella</taxon>
    </lineage>
</organism>